<comment type="caution">
    <text evidence="2">The sequence shown here is derived from an EMBL/GenBank/DDBJ whole genome shotgun (WGS) entry which is preliminary data.</text>
</comment>
<dbReference type="Proteomes" id="UP000499080">
    <property type="component" value="Unassembled WGS sequence"/>
</dbReference>
<feature type="region of interest" description="Disordered" evidence="1">
    <location>
        <begin position="1"/>
        <end position="32"/>
    </location>
</feature>
<keyword evidence="3" id="KW-1185">Reference proteome</keyword>
<feature type="compositionally biased region" description="Polar residues" evidence="1">
    <location>
        <begin position="1"/>
        <end position="12"/>
    </location>
</feature>
<sequence>MGSCEKTPSQNYPRPLKLLASSTRPPRRTEVHHLPSASAAIFTMKFTRKCLSDDVAPHNGTSTYFLRILRKYLDILYSEQMD</sequence>
<reference evidence="2 3" key="1">
    <citation type="journal article" date="2019" name="Sci. Rep.">
        <title>Orb-weaving spider Araneus ventricosus genome elucidates the spidroin gene catalogue.</title>
        <authorList>
            <person name="Kono N."/>
            <person name="Nakamura H."/>
            <person name="Ohtoshi R."/>
            <person name="Moran D.A.P."/>
            <person name="Shinohara A."/>
            <person name="Yoshida Y."/>
            <person name="Fujiwara M."/>
            <person name="Mori M."/>
            <person name="Tomita M."/>
            <person name="Arakawa K."/>
        </authorList>
    </citation>
    <scope>NUCLEOTIDE SEQUENCE [LARGE SCALE GENOMIC DNA]</scope>
</reference>
<name>A0A4Y2N8P4_ARAVE</name>
<accession>A0A4Y2N8P4</accession>
<protein>
    <submittedName>
        <fullName evidence="2">Uncharacterized protein</fullName>
    </submittedName>
</protein>
<evidence type="ECO:0000313" key="3">
    <source>
        <dbReference type="Proteomes" id="UP000499080"/>
    </source>
</evidence>
<evidence type="ECO:0000313" key="2">
    <source>
        <dbReference type="EMBL" id="GBN35735.1"/>
    </source>
</evidence>
<dbReference type="AlphaFoldDB" id="A0A4Y2N8P4"/>
<dbReference type="EMBL" id="BGPR01008740">
    <property type="protein sequence ID" value="GBN35735.1"/>
    <property type="molecule type" value="Genomic_DNA"/>
</dbReference>
<gene>
    <name evidence="2" type="ORF">AVEN_251781_1</name>
</gene>
<organism evidence="2 3">
    <name type="scientific">Araneus ventricosus</name>
    <name type="common">Orbweaver spider</name>
    <name type="synonym">Epeira ventricosa</name>
    <dbReference type="NCBI Taxonomy" id="182803"/>
    <lineage>
        <taxon>Eukaryota</taxon>
        <taxon>Metazoa</taxon>
        <taxon>Ecdysozoa</taxon>
        <taxon>Arthropoda</taxon>
        <taxon>Chelicerata</taxon>
        <taxon>Arachnida</taxon>
        <taxon>Araneae</taxon>
        <taxon>Araneomorphae</taxon>
        <taxon>Entelegynae</taxon>
        <taxon>Araneoidea</taxon>
        <taxon>Araneidae</taxon>
        <taxon>Araneus</taxon>
    </lineage>
</organism>
<proteinExistence type="predicted"/>
<evidence type="ECO:0000256" key="1">
    <source>
        <dbReference type="SAM" id="MobiDB-lite"/>
    </source>
</evidence>